<evidence type="ECO:0008006" key="14">
    <source>
        <dbReference type="Google" id="ProtNLM"/>
    </source>
</evidence>
<dbReference type="InterPro" id="IPR012337">
    <property type="entry name" value="RNaseH-like_sf"/>
</dbReference>
<dbReference type="InterPro" id="IPR016197">
    <property type="entry name" value="Chromo-like_dom_sf"/>
</dbReference>
<dbReference type="InterPro" id="IPR003656">
    <property type="entry name" value="Znf_BED"/>
</dbReference>
<evidence type="ECO:0000256" key="4">
    <source>
        <dbReference type="ARBA" id="ARBA00022833"/>
    </source>
</evidence>
<dbReference type="SMART" id="SM00300">
    <property type="entry name" value="ChSh"/>
    <property type="match status" value="1"/>
</dbReference>
<evidence type="ECO:0000313" key="13">
    <source>
        <dbReference type="Proteomes" id="UP000475862"/>
    </source>
</evidence>
<dbReference type="PANTHER" id="PTHR46481">
    <property type="entry name" value="ZINC FINGER BED DOMAIN-CONTAINING PROTEIN 4"/>
    <property type="match status" value="1"/>
</dbReference>
<reference evidence="12 13" key="1">
    <citation type="submission" date="2019-08" db="EMBL/GenBank/DDBJ databases">
        <title>The genome of the soybean aphid Biotype 1, its phylome, world population structure and adaptation to the North American continent.</title>
        <authorList>
            <person name="Giordano R."/>
            <person name="Donthu R.K."/>
            <person name="Hernandez A.G."/>
            <person name="Wright C.L."/>
            <person name="Zimin A.V."/>
        </authorList>
    </citation>
    <scope>NUCLEOTIDE SEQUENCE [LARGE SCALE GENOMIC DNA]</scope>
    <source>
        <tissue evidence="12">Whole aphids</tissue>
    </source>
</reference>
<dbReference type="SUPFAM" id="SSF54160">
    <property type="entry name" value="Chromo domain-like"/>
    <property type="match status" value="1"/>
</dbReference>
<protein>
    <recommendedName>
        <fullName evidence="14">BED-type domain-containing protein</fullName>
    </recommendedName>
</protein>
<dbReference type="InterPro" id="IPR052035">
    <property type="entry name" value="ZnF_BED_domain_contain"/>
</dbReference>
<dbReference type="InterPro" id="IPR008251">
    <property type="entry name" value="Chromo_shadow_dom"/>
</dbReference>
<evidence type="ECO:0000256" key="6">
    <source>
        <dbReference type="ARBA" id="ARBA00023125"/>
    </source>
</evidence>
<dbReference type="EMBL" id="VYZN01000059">
    <property type="protein sequence ID" value="KAE9525614.1"/>
    <property type="molecule type" value="Genomic_DNA"/>
</dbReference>
<evidence type="ECO:0000256" key="5">
    <source>
        <dbReference type="ARBA" id="ARBA00023015"/>
    </source>
</evidence>
<dbReference type="GO" id="GO:0003677">
    <property type="term" value="F:DNA binding"/>
    <property type="evidence" value="ECO:0007669"/>
    <property type="project" value="UniProtKB-KW"/>
</dbReference>
<keyword evidence="3 9" id="KW-0863">Zinc-finger</keyword>
<evidence type="ECO:0000256" key="2">
    <source>
        <dbReference type="ARBA" id="ARBA00022723"/>
    </source>
</evidence>
<dbReference type="SUPFAM" id="SSF53098">
    <property type="entry name" value="Ribonuclease H-like"/>
    <property type="match status" value="1"/>
</dbReference>
<evidence type="ECO:0000256" key="8">
    <source>
        <dbReference type="ARBA" id="ARBA00023242"/>
    </source>
</evidence>
<evidence type="ECO:0000259" key="11">
    <source>
        <dbReference type="PROSITE" id="PS50808"/>
    </source>
</evidence>
<dbReference type="InterPro" id="IPR000953">
    <property type="entry name" value="Chromo/chromo_shadow_dom"/>
</dbReference>
<keyword evidence="4" id="KW-0862">Zinc</keyword>
<dbReference type="GO" id="GO:0005694">
    <property type="term" value="C:chromosome"/>
    <property type="evidence" value="ECO:0007669"/>
    <property type="project" value="UniProtKB-ARBA"/>
</dbReference>
<organism evidence="12 13">
    <name type="scientific">Aphis glycines</name>
    <name type="common">Soybean aphid</name>
    <dbReference type="NCBI Taxonomy" id="307491"/>
    <lineage>
        <taxon>Eukaryota</taxon>
        <taxon>Metazoa</taxon>
        <taxon>Ecdysozoa</taxon>
        <taxon>Arthropoda</taxon>
        <taxon>Hexapoda</taxon>
        <taxon>Insecta</taxon>
        <taxon>Pterygota</taxon>
        <taxon>Neoptera</taxon>
        <taxon>Paraneoptera</taxon>
        <taxon>Hemiptera</taxon>
        <taxon>Sternorrhyncha</taxon>
        <taxon>Aphidomorpha</taxon>
        <taxon>Aphidoidea</taxon>
        <taxon>Aphididae</taxon>
        <taxon>Aphidini</taxon>
        <taxon>Aphis</taxon>
        <taxon>Aphis</taxon>
    </lineage>
</organism>
<evidence type="ECO:0000313" key="12">
    <source>
        <dbReference type="EMBL" id="KAE9525614.1"/>
    </source>
</evidence>
<dbReference type="OrthoDB" id="6619668at2759"/>
<feature type="domain" description="Chromo" evidence="10">
    <location>
        <begin position="79"/>
        <end position="137"/>
    </location>
</feature>
<dbReference type="AlphaFoldDB" id="A0A6G0T484"/>
<dbReference type="SUPFAM" id="SSF57667">
    <property type="entry name" value="beta-beta-alpha zinc fingers"/>
    <property type="match status" value="1"/>
</dbReference>
<accession>A0A6G0T484</accession>
<dbReference type="GO" id="GO:0046983">
    <property type="term" value="F:protein dimerization activity"/>
    <property type="evidence" value="ECO:0007669"/>
    <property type="project" value="InterPro"/>
</dbReference>
<comment type="caution">
    <text evidence="12">The sequence shown here is derived from an EMBL/GenBank/DDBJ whole genome shotgun (WGS) entry which is preliminary data.</text>
</comment>
<dbReference type="InterPro" id="IPR036236">
    <property type="entry name" value="Znf_C2H2_sf"/>
</dbReference>
<dbReference type="Gene3D" id="2.40.50.40">
    <property type="match status" value="1"/>
</dbReference>
<dbReference type="GO" id="GO:0005634">
    <property type="term" value="C:nucleus"/>
    <property type="evidence" value="ECO:0007669"/>
    <property type="project" value="UniProtKB-SubCell"/>
</dbReference>
<keyword evidence="13" id="KW-1185">Reference proteome</keyword>
<keyword evidence="6" id="KW-0238">DNA-binding</keyword>
<dbReference type="Proteomes" id="UP000475862">
    <property type="component" value="Unassembled WGS sequence"/>
</dbReference>
<dbReference type="PROSITE" id="PS50013">
    <property type="entry name" value="CHROMO_2"/>
    <property type="match status" value="1"/>
</dbReference>
<feature type="domain" description="BED-type" evidence="11">
    <location>
        <begin position="267"/>
        <end position="323"/>
    </location>
</feature>
<proteinExistence type="predicted"/>
<name>A0A6G0T484_APHGL</name>
<dbReference type="GO" id="GO:0008270">
    <property type="term" value="F:zinc ion binding"/>
    <property type="evidence" value="ECO:0007669"/>
    <property type="project" value="UniProtKB-KW"/>
</dbReference>
<keyword evidence="8" id="KW-0539">Nucleus</keyword>
<dbReference type="PANTHER" id="PTHR46481:SF10">
    <property type="entry name" value="ZINC FINGER BED DOMAIN-CONTAINING PROTEIN 39"/>
    <property type="match status" value="1"/>
</dbReference>
<evidence type="ECO:0000256" key="9">
    <source>
        <dbReference type="PROSITE-ProRule" id="PRU00027"/>
    </source>
</evidence>
<keyword evidence="7" id="KW-0804">Transcription</keyword>
<evidence type="ECO:0000256" key="1">
    <source>
        <dbReference type="ARBA" id="ARBA00004123"/>
    </source>
</evidence>
<keyword evidence="2" id="KW-0479">Metal-binding</keyword>
<comment type="subcellular location">
    <subcellularLocation>
        <location evidence="1">Nucleus</location>
    </subcellularLocation>
</comment>
<dbReference type="Pfam" id="PF01393">
    <property type="entry name" value="Chromo_shadow"/>
    <property type="match status" value="1"/>
</dbReference>
<sequence>MITRKLIKQCCSKETVRLPACFLRPSEEREISSLQFLKSEKSDESDKHDEIKDAVIDDGEQKVVSENMANDDGNVEPEKVPDKILGATDSSGKLMFLLKWKDTEEADLILADEANLMFPQIVIKYYQERLQWISRENLNSFYKILHIQILIICVDNSKYAASKKKCILFIRLFPYMYYFMIKLKSNYDNKYNFILRGVFSIFFIKIYDINVLCLLKPNNWTHNCLVMGCIDINLLVELYTCEIKQNSILDLVCLLVMHNDVIVPLLGGRSDIWKHFGFQIDNGTILNKKQVHCRECKSIIAYSGYTTNLKLHLQQCSASKTSSASSDIQNYFKVRTSKLSITGDRSKELTKSLMTFLCQNILVPCRMTITRQIDQMAIVERENLKKVFKDIPNVCLTVDFWTSVANNSYLGVTCHFLDNWKSRNRILETFEVPESHTSEYITNNIKSVIKNLQIENKVCAIVSDNAANMVKAINEIGQDNLIRCTAHSIQFSVNARLQNDLVKTLISKLREIVGYFNRSSSSQHELDKEQERCMEDKSKLIQDCITRWNSTCLMIKSILRRRVSINNVISKNRKTDKWFITSDEFKNMNDLVKVLEPFQSVTETLGGEKYVTASIANRLIKSLLNCMQEKENESNFVKTIKFTILNDLKKRKDQMSTILSKASALDPRYHELKFLSEDQKTLWNQLQKKIRSLIADSDEEDEDEGNELHKHKSMIDKISHNQDPLLWWKYNEKKYPVVSQMAKKYLSVIATSVPCERLFNEAGQVITKRRNQLSPDRVNQLLFFNSNLKEKNISENVMILKNHMIALRNFEHNMFSDKFRHLIGTHDIDTMNWTIYMSRGMLKIPPNKLFRAVKIFEKHLREIH</sequence>
<keyword evidence="5" id="KW-0805">Transcription regulation</keyword>
<dbReference type="Pfam" id="PF02892">
    <property type="entry name" value="zf-BED"/>
    <property type="match status" value="1"/>
</dbReference>
<evidence type="ECO:0000256" key="7">
    <source>
        <dbReference type="ARBA" id="ARBA00023163"/>
    </source>
</evidence>
<evidence type="ECO:0000256" key="3">
    <source>
        <dbReference type="ARBA" id="ARBA00022771"/>
    </source>
</evidence>
<evidence type="ECO:0000259" key="10">
    <source>
        <dbReference type="PROSITE" id="PS50013"/>
    </source>
</evidence>
<dbReference type="Pfam" id="PF05699">
    <property type="entry name" value="Dimer_Tnp_hAT"/>
    <property type="match status" value="1"/>
</dbReference>
<dbReference type="PROSITE" id="PS50808">
    <property type="entry name" value="ZF_BED"/>
    <property type="match status" value="1"/>
</dbReference>
<dbReference type="SMART" id="SM00614">
    <property type="entry name" value="ZnF_BED"/>
    <property type="match status" value="1"/>
</dbReference>
<dbReference type="GO" id="GO:0009791">
    <property type="term" value="P:post-embryonic development"/>
    <property type="evidence" value="ECO:0007669"/>
    <property type="project" value="UniProtKB-ARBA"/>
</dbReference>
<dbReference type="InterPro" id="IPR008906">
    <property type="entry name" value="HATC_C_dom"/>
</dbReference>
<gene>
    <name evidence="12" type="ORF">AGLY_014141</name>
</gene>